<evidence type="ECO:0000256" key="9">
    <source>
        <dbReference type="SAM" id="Phobius"/>
    </source>
</evidence>
<dbReference type="PhylomeDB" id="A0A0G4H8J0"/>
<dbReference type="Pfam" id="PF19055">
    <property type="entry name" value="ABC2_membrane_7"/>
    <property type="match status" value="1"/>
</dbReference>
<keyword evidence="4" id="KW-0547">Nucleotide-binding</keyword>
<proteinExistence type="predicted"/>
<dbReference type="SUPFAM" id="SSF52540">
    <property type="entry name" value="P-loop containing nucleoside triphosphate hydrolases"/>
    <property type="match status" value="1"/>
</dbReference>
<dbReference type="InterPro" id="IPR003439">
    <property type="entry name" value="ABC_transporter-like_ATP-bd"/>
</dbReference>
<organism evidence="11">
    <name type="scientific">Chromera velia CCMP2878</name>
    <dbReference type="NCBI Taxonomy" id="1169474"/>
    <lineage>
        <taxon>Eukaryota</taxon>
        <taxon>Sar</taxon>
        <taxon>Alveolata</taxon>
        <taxon>Colpodellida</taxon>
        <taxon>Chromeraceae</taxon>
        <taxon>Chromera</taxon>
    </lineage>
</organism>
<evidence type="ECO:0000259" key="10">
    <source>
        <dbReference type="PROSITE" id="PS50893"/>
    </source>
</evidence>
<feature type="transmembrane region" description="Helical" evidence="9">
    <location>
        <begin position="682"/>
        <end position="701"/>
    </location>
</feature>
<evidence type="ECO:0000256" key="7">
    <source>
        <dbReference type="ARBA" id="ARBA00023136"/>
    </source>
</evidence>
<dbReference type="SMART" id="SM00382">
    <property type="entry name" value="AAA"/>
    <property type="match status" value="1"/>
</dbReference>
<keyword evidence="7 9" id="KW-0472">Membrane</keyword>
<feature type="transmembrane region" description="Helical" evidence="9">
    <location>
        <begin position="574"/>
        <end position="595"/>
    </location>
</feature>
<dbReference type="PANTHER" id="PTHR48041">
    <property type="entry name" value="ABC TRANSPORTER G FAMILY MEMBER 28"/>
    <property type="match status" value="1"/>
</dbReference>
<feature type="transmembrane region" description="Helical" evidence="9">
    <location>
        <begin position="650"/>
        <end position="670"/>
    </location>
</feature>
<dbReference type="GO" id="GO:0016020">
    <property type="term" value="C:membrane"/>
    <property type="evidence" value="ECO:0007669"/>
    <property type="project" value="UniProtKB-SubCell"/>
</dbReference>
<feature type="transmembrane region" description="Helical" evidence="9">
    <location>
        <begin position="713"/>
        <end position="730"/>
    </location>
</feature>
<keyword evidence="2" id="KW-0813">Transport</keyword>
<evidence type="ECO:0000256" key="6">
    <source>
        <dbReference type="ARBA" id="ARBA00022989"/>
    </source>
</evidence>
<keyword evidence="5" id="KW-0067">ATP-binding</keyword>
<dbReference type="EMBL" id="CDMZ01001992">
    <property type="protein sequence ID" value="CEM40196.1"/>
    <property type="molecule type" value="Genomic_DNA"/>
</dbReference>
<dbReference type="PANTHER" id="PTHR48041:SF91">
    <property type="entry name" value="ABC TRANSPORTER G FAMILY MEMBER 28"/>
    <property type="match status" value="1"/>
</dbReference>
<evidence type="ECO:0000256" key="8">
    <source>
        <dbReference type="SAM" id="MobiDB-lite"/>
    </source>
</evidence>
<dbReference type="CDD" id="cd03213">
    <property type="entry name" value="ABCG_EPDR"/>
    <property type="match status" value="1"/>
</dbReference>
<dbReference type="InterPro" id="IPR027417">
    <property type="entry name" value="P-loop_NTPase"/>
</dbReference>
<comment type="subcellular location">
    <subcellularLocation>
        <location evidence="1">Membrane</location>
        <topology evidence="1">Multi-pass membrane protein</topology>
    </subcellularLocation>
</comment>
<dbReference type="InterPro" id="IPR050352">
    <property type="entry name" value="ABCG_transporters"/>
</dbReference>
<dbReference type="AlphaFoldDB" id="A0A0G4H8J0"/>
<protein>
    <recommendedName>
        <fullName evidence="10">ABC transporter domain-containing protein</fullName>
    </recommendedName>
</protein>
<evidence type="ECO:0000256" key="2">
    <source>
        <dbReference type="ARBA" id="ARBA00022448"/>
    </source>
</evidence>
<feature type="transmembrane region" description="Helical" evidence="9">
    <location>
        <begin position="625"/>
        <end position="643"/>
    </location>
</feature>
<dbReference type="Pfam" id="PF00005">
    <property type="entry name" value="ABC_tran"/>
    <property type="match status" value="1"/>
</dbReference>
<dbReference type="PROSITE" id="PS00211">
    <property type="entry name" value="ABC_TRANSPORTER_1"/>
    <property type="match status" value="1"/>
</dbReference>
<dbReference type="InterPro" id="IPR017871">
    <property type="entry name" value="ABC_transporter-like_CS"/>
</dbReference>
<evidence type="ECO:0000256" key="1">
    <source>
        <dbReference type="ARBA" id="ARBA00004141"/>
    </source>
</evidence>
<dbReference type="GO" id="GO:0005524">
    <property type="term" value="F:ATP binding"/>
    <property type="evidence" value="ECO:0007669"/>
    <property type="project" value="UniProtKB-KW"/>
</dbReference>
<evidence type="ECO:0000256" key="5">
    <source>
        <dbReference type="ARBA" id="ARBA00022840"/>
    </source>
</evidence>
<evidence type="ECO:0000256" key="4">
    <source>
        <dbReference type="ARBA" id="ARBA00022741"/>
    </source>
</evidence>
<feature type="compositionally biased region" description="Basic and acidic residues" evidence="8">
    <location>
        <begin position="359"/>
        <end position="369"/>
    </location>
</feature>
<dbReference type="Pfam" id="PF01061">
    <property type="entry name" value="ABC2_membrane"/>
    <property type="match status" value="1"/>
</dbReference>
<dbReference type="GO" id="GO:0140359">
    <property type="term" value="F:ABC-type transporter activity"/>
    <property type="evidence" value="ECO:0007669"/>
    <property type="project" value="InterPro"/>
</dbReference>
<sequence>MTEAPPIEIEKRPSFDEGVLKDTTTVHVKNLTYKVKSNRAGEKTLNILSDLNMVLKPGHLMAIMGPSGCGKTTLLNLLADRVRPQKGSSITGEIRYNGLNASEFDVISNARYVMQNDTLLPFLTVYETLLFGANLKLKTLTADQRKARVENVISSLGLQVCRDVLIGGELLKGISGGQKKRVSIGLELVDDPSLLFLDEPTSGLDASLAYDTLVTLVELAKQGRTVVATVHQPRSQVFGLFDQLTLLNKGKCVFQGAAADVTEHFGSLGFPCPPEFNPADFILDLVVESKAESTGALVGNVSVKDASGSPAQKKTSFDIEEGLGGEARAHEAPVVVLEHRVAEETVEAAGDGNAIAEQKAAEGDGDGKADAVSQGPEKSPLSRAVKAEIAQLNLEGEEDPLGAAADLAPLPPPAESAPEAQAVEAAVAPESEHLPVVGEEGALAQNSTSRVRIVEGRVVISSDEVGEFPKKYEESPYAAKVREQIAECEQKFADKGLSLAKAQTLMQKKSGGINPFSWWFRQMGLLMRTNWVSDMRNPMKTYAGLGSSLFFGLMLGGIYYQLARDTRNDARNWAGALFVIVINLVMSAFNVLPLFPPQRAVMNKDSANGLYGPFVFFVSKTISEIPLNHLGPTIMSIIFYWMVGLQADVVQFFIFLAIANSVVFTAQGFFQAVSALSPTPELANVIAPLFFVLFFLLSGFFVASENIPDWIEWFRWFGFIRFGFIAVFVNEVEGKDFSRYPAEEILKDYDLENETVWFNAVYCTCLGALYRVLGYLALRFLHRRVGLEV</sequence>
<evidence type="ECO:0000313" key="11">
    <source>
        <dbReference type="EMBL" id="CEM40196.1"/>
    </source>
</evidence>
<feature type="region of interest" description="Disordered" evidence="8">
    <location>
        <begin position="359"/>
        <end position="382"/>
    </location>
</feature>
<keyword evidence="6 9" id="KW-1133">Transmembrane helix</keyword>
<accession>A0A0G4H8J0</accession>
<dbReference type="InterPro" id="IPR003593">
    <property type="entry name" value="AAA+_ATPase"/>
</dbReference>
<dbReference type="InterPro" id="IPR013525">
    <property type="entry name" value="ABC2_TM"/>
</dbReference>
<reference evidence="11" key="1">
    <citation type="submission" date="2014-11" db="EMBL/GenBank/DDBJ databases">
        <authorList>
            <person name="Otto D Thomas"/>
            <person name="Naeem Raeece"/>
        </authorList>
    </citation>
    <scope>NUCLEOTIDE SEQUENCE</scope>
</reference>
<feature type="transmembrane region" description="Helical" evidence="9">
    <location>
        <begin position="542"/>
        <end position="562"/>
    </location>
</feature>
<dbReference type="InterPro" id="IPR043926">
    <property type="entry name" value="ABCG_dom"/>
</dbReference>
<dbReference type="GO" id="GO:0016887">
    <property type="term" value="F:ATP hydrolysis activity"/>
    <property type="evidence" value="ECO:0007669"/>
    <property type="project" value="InterPro"/>
</dbReference>
<dbReference type="VEuPathDB" id="CryptoDB:Cvel_25128"/>
<dbReference type="Gene3D" id="3.40.50.300">
    <property type="entry name" value="P-loop containing nucleotide triphosphate hydrolases"/>
    <property type="match status" value="1"/>
</dbReference>
<keyword evidence="3 9" id="KW-0812">Transmembrane</keyword>
<dbReference type="PROSITE" id="PS50893">
    <property type="entry name" value="ABC_TRANSPORTER_2"/>
    <property type="match status" value="1"/>
</dbReference>
<gene>
    <name evidence="11" type="ORF">Cvel_25128</name>
</gene>
<name>A0A0G4H8J0_9ALVE</name>
<evidence type="ECO:0000256" key="3">
    <source>
        <dbReference type="ARBA" id="ARBA00022692"/>
    </source>
</evidence>
<feature type="domain" description="ABC transporter" evidence="10">
    <location>
        <begin position="26"/>
        <end position="274"/>
    </location>
</feature>
<feature type="transmembrane region" description="Helical" evidence="9">
    <location>
        <begin position="756"/>
        <end position="778"/>
    </location>
</feature>